<reference evidence="2 3" key="1">
    <citation type="submission" date="2019-04" db="EMBL/GenBank/DDBJ databases">
        <title>Sphingobacterium olei sp. nov., isolated from oil-contaminated soil.</title>
        <authorList>
            <person name="Liu B."/>
        </authorList>
    </citation>
    <scope>NUCLEOTIDE SEQUENCE [LARGE SCALE GENOMIC DNA]</scope>
    <source>
        <strain evidence="2 3">HAL-9</strain>
    </source>
</reference>
<accession>A0A4U0N7Z5</accession>
<gene>
    <name evidence="2" type="ORF">FAZ15_22140</name>
</gene>
<evidence type="ECO:0000313" key="2">
    <source>
        <dbReference type="EMBL" id="TJZ49860.1"/>
    </source>
</evidence>
<dbReference type="Pfam" id="PF12728">
    <property type="entry name" value="HTH_17"/>
    <property type="match status" value="1"/>
</dbReference>
<dbReference type="Proteomes" id="UP000306808">
    <property type="component" value="Unassembled WGS sequence"/>
</dbReference>
<dbReference type="InterPro" id="IPR041657">
    <property type="entry name" value="HTH_17"/>
</dbReference>
<dbReference type="OrthoDB" id="708674at2"/>
<evidence type="ECO:0000259" key="1">
    <source>
        <dbReference type="Pfam" id="PF12728"/>
    </source>
</evidence>
<dbReference type="EMBL" id="SUME01000017">
    <property type="protein sequence ID" value="TJZ49860.1"/>
    <property type="molecule type" value="Genomic_DNA"/>
</dbReference>
<comment type="caution">
    <text evidence="2">The sequence shown here is derived from an EMBL/GenBank/DDBJ whole genome shotgun (WGS) entry which is preliminary data.</text>
</comment>
<protein>
    <submittedName>
        <fullName evidence="2">Helix-turn-helix domain-containing protein</fullName>
    </submittedName>
</protein>
<dbReference type="RefSeq" id="WP_136903552.1">
    <property type="nucleotide sequence ID" value="NZ_SUME01000017.1"/>
</dbReference>
<dbReference type="InterPro" id="IPR009061">
    <property type="entry name" value="DNA-bd_dom_put_sf"/>
</dbReference>
<keyword evidence="3" id="KW-1185">Reference proteome</keyword>
<feature type="domain" description="Helix-turn-helix" evidence="1">
    <location>
        <begin position="46"/>
        <end position="94"/>
    </location>
</feature>
<dbReference type="SUPFAM" id="SSF46955">
    <property type="entry name" value="Putative DNA-binding domain"/>
    <property type="match status" value="1"/>
</dbReference>
<evidence type="ECO:0000313" key="3">
    <source>
        <dbReference type="Proteomes" id="UP000306808"/>
    </source>
</evidence>
<organism evidence="2 3">
    <name type="scientific">Sphingobacterium olei</name>
    <dbReference type="NCBI Taxonomy" id="2571155"/>
    <lineage>
        <taxon>Bacteria</taxon>
        <taxon>Pseudomonadati</taxon>
        <taxon>Bacteroidota</taxon>
        <taxon>Sphingobacteriia</taxon>
        <taxon>Sphingobacteriales</taxon>
        <taxon>Sphingobacteriaceae</taxon>
        <taxon>Sphingobacterium</taxon>
    </lineage>
</organism>
<name>A0A4U0N7Z5_9SPHI</name>
<sequence length="101" mass="11843">MLNLLQRICFLLEATYQLLKEATEKQDDHARLALEKEEPSIQDNELLDIQQVRELLGIGRSTYYRFVSQGKLTPRKIGGRPCYYLADLDEMIKESKRRGRL</sequence>
<proteinExistence type="predicted"/>
<dbReference type="AlphaFoldDB" id="A0A4U0N7Z5"/>